<accession>A0A1F8CRZ9</accession>
<dbReference type="Gene3D" id="1.10.150.730">
    <property type="match status" value="1"/>
</dbReference>
<dbReference type="Gene3D" id="3.40.50.1000">
    <property type="entry name" value="HAD superfamily/HAD-like"/>
    <property type="match status" value="1"/>
</dbReference>
<organism evidence="1 2">
    <name type="scientific">Candidatus Woesebacteria bacterium RIFOXYB1_FULL_38_16</name>
    <dbReference type="NCBI Taxonomy" id="1802538"/>
    <lineage>
        <taxon>Bacteria</taxon>
        <taxon>Candidatus Woeseibacteriota</taxon>
    </lineage>
</organism>
<dbReference type="PANTHER" id="PTHR43434">
    <property type="entry name" value="PHOSPHOGLYCOLATE PHOSPHATASE"/>
    <property type="match status" value="1"/>
</dbReference>
<dbReference type="GO" id="GO:0005829">
    <property type="term" value="C:cytosol"/>
    <property type="evidence" value="ECO:0007669"/>
    <property type="project" value="TreeGrafter"/>
</dbReference>
<protein>
    <recommendedName>
        <fullName evidence="3">HAD family hydrolase</fullName>
    </recommendedName>
</protein>
<dbReference type="PANTHER" id="PTHR43434:SF1">
    <property type="entry name" value="PHOSPHOGLYCOLATE PHOSPHATASE"/>
    <property type="match status" value="1"/>
</dbReference>
<dbReference type="InterPro" id="IPR036412">
    <property type="entry name" value="HAD-like_sf"/>
</dbReference>
<dbReference type="AlphaFoldDB" id="A0A1F8CRZ9"/>
<comment type="caution">
    <text evidence="1">The sequence shown here is derived from an EMBL/GenBank/DDBJ whole genome shotgun (WGS) entry which is preliminary data.</text>
</comment>
<dbReference type="Proteomes" id="UP000178999">
    <property type="component" value="Unassembled WGS sequence"/>
</dbReference>
<dbReference type="CDD" id="cd01427">
    <property type="entry name" value="HAD_like"/>
    <property type="match status" value="1"/>
</dbReference>
<dbReference type="InterPro" id="IPR023214">
    <property type="entry name" value="HAD_sf"/>
</dbReference>
<evidence type="ECO:0008006" key="3">
    <source>
        <dbReference type="Google" id="ProtNLM"/>
    </source>
</evidence>
<evidence type="ECO:0000313" key="2">
    <source>
        <dbReference type="Proteomes" id="UP000178999"/>
    </source>
</evidence>
<evidence type="ECO:0000313" key="1">
    <source>
        <dbReference type="EMBL" id="OGM79070.1"/>
    </source>
</evidence>
<dbReference type="NCBIfam" id="TIGR01549">
    <property type="entry name" value="HAD-SF-IA-v1"/>
    <property type="match status" value="1"/>
</dbReference>
<name>A0A1F8CRZ9_9BACT</name>
<dbReference type="SUPFAM" id="SSF56784">
    <property type="entry name" value="HAD-like"/>
    <property type="match status" value="1"/>
</dbReference>
<dbReference type="InterPro" id="IPR041492">
    <property type="entry name" value="HAD_2"/>
</dbReference>
<dbReference type="Pfam" id="PF13419">
    <property type="entry name" value="HAD_2"/>
    <property type="match status" value="1"/>
</dbReference>
<sequence>MKTQMKKIPVELIRVIKSSNKTDIVFDFDQTIAKILIDWDEWEVLMGELMKKFDPGWVSLGDGIHHRLNEYIKKYGSDFCQEVVKITSEFELKNNKGFILNTELVDLVRQVDKRMYLFTSNTRELVIPYLKKEGLFDLFGKIIARNDVLYAKPDPEGLGLIYNSRIQKRNYVFIGDSKNDRAAALAFGIDHFYTPKFW</sequence>
<reference evidence="1 2" key="1">
    <citation type="journal article" date="2016" name="Nat. Commun.">
        <title>Thousands of microbial genomes shed light on interconnected biogeochemical processes in an aquifer system.</title>
        <authorList>
            <person name="Anantharaman K."/>
            <person name="Brown C.T."/>
            <person name="Hug L.A."/>
            <person name="Sharon I."/>
            <person name="Castelle C.J."/>
            <person name="Probst A.J."/>
            <person name="Thomas B.C."/>
            <person name="Singh A."/>
            <person name="Wilkins M.J."/>
            <person name="Karaoz U."/>
            <person name="Brodie E.L."/>
            <person name="Williams K.H."/>
            <person name="Hubbard S.S."/>
            <person name="Banfield J.F."/>
        </authorList>
    </citation>
    <scope>NUCLEOTIDE SEQUENCE [LARGE SCALE GENOMIC DNA]</scope>
</reference>
<dbReference type="GO" id="GO:0006281">
    <property type="term" value="P:DNA repair"/>
    <property type="evidence" value="ECO:0007669"/>
    <property type="project" value="TreeGrafter"/>
</dbReference>
<proteinExistence type="predicted"/>
<dbReference type="InterPro" id="IPR006439">
    <property type="entry name" value="HAD-SF_hydro_IA"/>
</dbReference>
<dbReference type="STRING" id="1802538.A2382_01495"/>
<gene>
    <name evidence="1" type="ORF">A2382_01495</name>
</gene>
<dbReference type="GO" id="GO:0008967">
    <property type="term" value="F:phosphoglycolate phosphatase activity"/>
    <property type="evidence" value="ECO:0007669"/>
    <property type="project" value="TreeGrafter"/>
</dbReference>
<dbReference type="InterPro" id="IPR050155">
    <property type="entry name" value="HAD-like_hydrolase_sf"/>
</dbReference>
<dbReference type="EMBL" id="MGHY01000021">
    <property type="protein sequence ID" value="OGM79070.1"/>
    <property type="molecule type" value="Genomic_DNA"/>
</dbReference>